<organism evidence="2 3">
    <name type="scientific">Candidatus Daviesbacteria bacterium RIFCSPHIGHO2_02_FULL_43_12</name>
    <dbReference type="NCBI Taxonomy" id="1797776"/>
    <lineage>
        <taxon>Bacteria</taxon>
        <taxon>Candidatus Daviesiibacteriota</taxon>
    </lineage>
</organism>
<dbReference type="Proteomes" id="UP000177328">
    <property type="component" value="Unassembled WGS sequence"/>
</dbReference>
<keyword evidence="1" id="KW-1133">Transmembrane helix</keyword>
<evidence type="ECO:0000313" key="2">
    <source>
        <dbReference type="EMBL" id="OGE41255.1"/>
    </source>
</evidence>
<protein>
    <recommendedName>
        <fullName evidence="4">HXXEE domain-containing protein</fullName>
    </recommendedName>
</protein>
<dbReference type="InterPro" id="IPR025671">
    <property type="entry name" value="HXXEE"/>
</dbReference>
<dbReference type="AlphaFoldDB" id="A0A1F5KKD9"/>
<accession>A0A1F5KKD9</accession>
<sequence>MSLLEQFFLISVLVQIAHVLEELFTGFHKKWYAFKMPFWVFLLFELVFEGFWISVYFLQDFPNRQYFQAFFLVLMFANGVQHIVWSGVAKKYVPGLITAPIHILVFLFFYFRVLF</sequence>
<keyword evidence="1" id="KW-0472">Membrane</keyword>
<feature type="transmembrane region" description="Helical" evidence="1">
    <location>
        <begin position="92"/>
        <end position="111"/>
    </location>
</feature>
<evidence type="ECO:0000313" key="3">
    <source>
        <dbReference type="Proteomes" id="UP000177328"/>
    </source>
</evidence>
<feature type="transmembrane region" description="Helical" evidence="1">
    <location>
        <begin position="6"/>
        <end position="24"/>
    </location>
</feature>
<evidence type="ECO:0008006" key="4">
    <source>
        <dbReference type="Google" id="ProtNLM"/>
    </source>
</evidence>
<feature type="transmembrane region" description="Helical" evidence="1">
    <location>
        <begin position="36"/>
        <end position="59"/>
    </location>
</feature>
<keyword evidence="1" id="KW-0812">Transmembrane</keyword>
<feature type="transmembrane region" description="Helical" evidence="1">
    <location>
        <begin position="65"/>
        <end position="85"/>
    </location>
</feature>
<proteinExistence type="predicted"/>
<dbReference type="Pfam" id="PF13787">
    <property type="entry name" value="HXXEE"/>
    <property type="match status" value="1"/>
</dbReference>
<evidence type="ECO:0000256" key="1">
    <source>
        <dbReference type="SAM" id="Phobius"/>
    </source>
</evidence>
<gene>
    <name evidence="2" type="ORF">A3D25_01880</name>
</gene>
<reference evidence="2 3" key="1">
    <citation type="journal article" date="2016" name="Nat. Commun.">
        <title>Thousands of microbial genomes shed light on interconnected biogeochemical processes in an aquifer system.</title>
        <authorList>
            <person name="Anantharaman K."/>
            <person name="Brown C.T."/>
            <person name="Hug L.A."/>
            <person name="Sharon I."/>
            <person name="Castelle C.J."/>
            <person name="Probst A.J."/>
            <person name="Thomas B.C."/>
            <person name="Singh A."/>
            <person name="Wilkins M.J."/>
            <person name="Karaoz U."/>
            <person name="Brodie E.L."/>
            <person name="Williams K.H."/>
            <person name="Hubbard S.S."/>
            <person name="Banfield J.F."/>
        </authorList>
    </citation>
    <scope>NUCLEOTIDE SEQUENCE [LARGE SCALE GENOMIC DNA]</scope>
</reference>
<dbReference type="EMBL" id="MFDD01000002">
    <property type="protein sequence ID" value="OGE41255.1"/>
    <property type="molecule type" value="Genomic_DNA"/>
</dbReference>
<name>A0A1F5KKD9_9BACT</name>
<comment type="caution">
    <text evidence="2">The sequence shown here is derived from an EMBL/GenBank/DDBJ whole genome shotgun (WGS) entry which is preliminary data.</text>
</comment>